<comment type="similarity">
    <text evidence="1">Belongs to the cytochrome P450 family.</text>
</comment>
<dbReference type="Gene3D" id="1.10.630.10">
    <property type="entry name" value="Cytochrome P450"/>
    <property type="match status" value="1"/>
</dbReference>
<dbReference type="PRINTS" id="PR00359">
    <property type="entry name" value="BP450"/>
</dbReference>
<dbReference type="GO" id="GO:0020037">
    <property type="term" value="F:heme binding"/>
    <property type="evidence" value="ECO:0007669"/>
    <property type="project" value="InterPro"/>
</dbReference>
<evidence type="ECO:0000313" key="2">
    <source>
        <dbReference type="EMBL" id="SVC85199.1"/>
    </source>
</evidence>
<dbReference type="InterPro" id="IPR036396">
    <property type="entry name" value="Cyt_P450_sf"/>
</dbReference>
<dbReference type="InterPro" id="IPR002397">
    <property type="entry name" value="Cyt_P450_B"/>
</dbReference>
<organism evidence="2">
    <name type="scientific">marine metagenome</name>
    <dbReference type="NCBI Taxonomy" id="408172"/>
    <lineage>
        <taxon>unclassified sequences</taxon>
        <taxon>metagenomes</taxon>
        <taxon>ecological metagenomes</taxon>
    </lineage>
</organism>
<dbReference type="EMBL" id="UINC01114704">
    <property type="protein sequence ID" value="SVC85199.1"/>
    <property type="molecule type" value="Genomic_DNA"/>
</dbReference>
<gene>
    <name evidence="2" type="ORF">METZ01_LOCUS338053</name>
</gene>
<dbReference type="GO" id="GO:0004497">
    <property type="term" value="F:monooxygenase activity"/>
    <property type="evidence" value="ECO:0007669"/>
    <property type="project" value="InterPro"/>
</dbReference>
<dbReference type="SUPFAM" id="SSF48264">
    <property type="entry name" value="Cytochrome P450"/>
    <property type="match status" value="1"/>
</dbReference>
<dbReference type="PANTHER" id="PTHR46696:SF1">
    <property type="entry name" value="CYTOCHROME P450 YJIB-RELATED"/>
    <property type="match status" value="1"/>
</dbReference>
<evidence type="ECO:0008006" key="3">
    <source>
        <dbReference type="Google" id="ProtNLM"/>
    </source>
</evidence>
<dbReference type="GO" id="GO:0005506">
    <property type="term" value="F:iron ion binding"/>
    <property type="evidence" value="ECO:0007669"/>
    <property type="project" value="InterPro"/>
</dbReference>
<accession>A0A382QI40</accession>
<feature type="non-terminal residue" evidence="2">
    <location>
        <position position="181"/>
    </location>
</feature>
<reference evidence="2" key="1">
    <citation type="submission" date="2018-05" db="EMBL/GenBank/DDBJ databases">
        <authorList>
            <person name="Lanie J.A."/>
            <person name="Ng W.-L."/>
            <person name="Kazmierczak K.M."/>
            <person name="Andrzejewski T.M."/>
            <person name="Davidsen T.M."/>
            <person name="Wayne K.J."/>
            <person name="Tettelin H."/>
            <person name="Glass J.I."/>
            <person name="Rusch D."/>
            <person name="Podicherti R."/>
            <person name="Tsui H.-C.T."/>
            <person name="Winkler M.E."/>
        </authorList>
    </citation>
    <scope>NUCLEOTIDE SEQUENCE</scope>
</reference>
<sequence length="181" mass="20764">MSADQIPAKSMNYSDLVKPTTVANDAYFQALTAHMRKNDPVPYIESDTHKSFWVATKHADIIEIERQNEKFLNTQNSVLMRREVEEQAVAGGGGPALRTLINMDEPDHRKFRDLTREWFLPANLNPVESRVKQLAVRAIDDMLELGEEIDFVKDVAVWYPLRVIMMILGVPEEDLPLMLRL</sequence>
<dbReference type="GO" id="GO:0016705">
    <property type="term" value="F:oxidoreductase activity, acting on paired donors, with incorporation or reduction of molecular oxygen"/>
    <property type="evidence" value="ECO:0007669"/>
    <property type="project" value="InterPro"/>
</dbReference>
<evidence type="ECO:0000256" key="1">
    <source>
        <dbReference type="ARBA" id="ARBA00010617"/>
    </source>
</evidence>
<name>A0A382QI40_9ZZZZ</name>
<dbReference type="AlphaFoldDB" id="A0A382QI40"/>
<proteinExistence type="inferred from homology"/>
<protein>
    <recommendedName>
        <fullName evidence="3">Cytochrome P450</fullName>
    </recommendedName>
</protein>
<dbReference type="PANTHER" id="PTHR46696">
    <property type="entry name" value="P450, PUTATIVE (EUROFUNG)-RELATED"/>
    <property type="match status" value="1"/>
</dbReference>